<name>A0A846J753_CLOBO</name>
<reference evidence="2 3" key="1">
    <citation type="submission" date="2019-04" db="EMBL/GenBank/DDBJ databases">
        <title>Genome sequencing of Clostridium botulinum Groups I-IV and Clostridium butyricum.</title>
        <authorList>
            <person name="Brunt J."/>
            <person name="Van Vliet A.H.M."/>
            <person name="Stringer S.C."/>
            <person name="Carter A.T."/>
            <person name="Peck M.W."/>
        </authorList>
    </citation>
    <scope>NUCLEOTIDE SEQUENCE [LARGE SCALE GENOMIC DNA]</scope>
    <source>
        <strain evidence="2 3">Colworth BL30</strain>
    </source>
</reference>
<evidence type="ECO:0000313" key="2">
    <source>
        <dbReference type="EMBL" id="NFJ09729.1"/>
    </source>
</evidence>
<protein>
    <submittedName>
        <fullName evidence="2">Serine hydrolase</fullName>
    </submittedName>
</protein>
<gene>
    <name evidence="2" type="ORF">FC871_14845</name>
</gene>
<dbReference type="PANTHER" id="PTHR43283">
    <property type="entry name" value="BETA-LACTAMASE-RELATED"/>
    <property type="match status" value="1"/>
</dbReference>
<evidence type="ECO:0000259" key="1">
    <source>
        <dbReference type="Pfam" id="PF00144"/>
    </source>
</evidence>
<dbReference type="Proteomes" id="UP000480039">
    <property type="component" value="Unassembled WGS sequence"/>
</dbReference>
<dbReference type="InterPro" id="IPR050789">
    <property type="entry name" value="Diverse_Enzym_Activities"/>
</dbReference>
<dbReference type="Gene3D" id="3.40.710.10">
    <property type="entry name" value="DD-peptidase/beta-lactamase superfamily"/>
    <property type="match status" value="1"/>
</dbReference>
<dbReference type="AlphaFoldDB" id="A0A846J753"/>
<comment type="caution">
    <text evidence="2">The sequence shown here is derived from an EMBL/GenBank/DDBJ whole genome shotgun (WGS) entry which is preliminary data.</text>
</comment>
<dbReference type="InterPro" id="IPR012338">
    <property type="entry name" value="Beta-lactam/transpept-like"/>
</dbReference>
<dbReference type="Pfam" id="PF00144">
    <property type="entry name" value="Beta-lactamase"/>
    <property type="match status" value="1"/>
</dbReference>
<dbReference type="InterPro" id="IPR001466">
    <property type="entry name" value="Beta-lactam-related"/>
</dbReference>
<organism evidence="2 3">
    <name type="scientific">Clostridium botulinum</name>
    <dbReference type="NCBI Taxonomy" id="1491"/>
    <lineage>
        <taxon>Bacteria</taxon>
        <taxon>Bacillati</taxon>
        <taxon>Bacillota</taxon>
        <taxon>Clostridia</taxon>
        <taxon>Eubacteriales</taxon>
        <taxon>Clostridiaceae</taxon>
        <taxon>Clostridium</taxon>
    </lineage>
</organism>
<proteinExistence type="predicted"/>
<evidence type="ECO:0000313" key="3">
    <source>
        <dbReference type="Proteomes" id="UP000480039"/>
    </source>
</evidence>
<sequence length="335" mass="38337">MKNNYTPNAVWEAKEKLDVEMLSNLDFIIKTQYTNIEGILILKDGYILHEKYYHGKNKENKFNVASVTKSVLSALIGIAIDKGYIKSVDEKVISFFPEYEFNDKNRNRNHITIHHLLTMTAPFPFPNMREPLDRMCRQKDWIKYSLEILGEGGRIGEFKYSTAGAHILSAILTKSTGMSAREFANFHLFEPLGIEKIRDYPMIFDLAHVFGDDVRGWVSDPNQYSAGGWGLTLTLREMAKFGLLYQRNGIWDNKQVLSKEWVSLSTASHGNDYGYLWWIGKDKDKDISSVLAVGSGGNLICIVPEERATIAIASKIIQQPRDREKLIREYVLPFI</sequence>
<dbReference type="SUPFAM" id="SSF56601">
    <property type="entry name" value="beta-lactamase/transpeptidase-like"/>
    <property type="match status" value="1"/>
</dbReference>
<keyword evidence="2" id="KW-0378">Hydrolase</keyword>
<dbReference type="PANTHER" id="PTHR43283:SF7">
    <property type="entry name" value="BETA-LACTAMASE-RELATED DOMAIN-CONTAINING PROTEIN"/>
    <property type="match status" value="1"/>
</dbReference>
<feature type="domain" description="Beta-lactamase-related" evidence="1">
    <location>
        <begin position="40"/>
        <end position="324"/>
    </location>
</feature>
<dbReference type="EMBL" id="SWQE01000008">
    <property type="protein sequence ID" value="NFJ09729.1"/>
    <property type="molecule type" value="Genomic_DNA"/>
</dbReference>
<dbReference type="GO" id="GO:0016787">
    <property type="term" value="F:hydrolase activity"/>
    <property type="evidence" value="ECO:0007669"/>
    <property type="project" value="UniProtKB-KW"/>
</dbReference>
<accession>A0A846J753</accession>